<sequence>MKIRFIIPFVLCILMTAGYANSLWNGNQSLHAYADLLPQSTERQLQRFDAIATSIYEAAYSNNKQAGFQHIQLLKQLMADDLMQSAGSLEGWSAIESDAKQLEKKLVGGSSNSNWLMEAAKIRLAADALVHSDHALWLQYEKVMLDDLSRVEKAWKRQTDDGAIAARASMTSLENHVERISSALSIQFGLGIERELMERIQYTNRLLEANASNKTNEAMIDRSLQALKASMDRLIDKSRSTESMPVIATEPVSNPLSWTLFLGAVISAVLAWSGWRKYKSDPFGVKPLP</sequence>
<gene>
    <name evidence="1" type="ORF">FHS16_001860</name>
</gene>
<protein>
    <submittedName>
        <fullName evidence="1">Sporulation protein YpjB</fullName>
    </submittedName>
</protein>
<evidence type="ECO:0000313" key="2">
    <source>
        <dbReference type="Proteomes" id="UP000518605"/>
    </source>
</evidence>
<accession>A0A7W5C6Y2</accession>
<reference evidence="1 2" key="1">
    <citation type="submission" date="2020-08" db="EMBL/GenBank/DDBJ databases">
        <title>Genomic Encyclopedia of Type Strains, Phase III (KMG-III): the genomes of soil and plant-associated and newly described type strains.</title>
        <authorList>
            <person name="Whitman W."/>
        </authorList>
    </citation>
    <scope>NUCLEOTIDE SEQUENCE [LARGE SCALE GENOMIC DNA]</scope>
    <source>
        <strain evidence="1 2">CECT 8234</strain>
    </source>
</reference>
<organism evidence="1 2">
    <name type="scientific">Paenibacillus endophyticus</name>
    <dbReference type="NCBI Taxonomy" id="1294268"/>
    <lineage>
        <taxon>Bacteria</taxon>
        <taxon>Bacillati</taxon>
        <taxon>Bacillota</taxon>
        <taxon>Bacilli</taxon>
        <taxon>Bacillales</taxon>
        <taxon>Paenibacillaceae</taxon>
        <taxon>Paenibacillus</taxon>
    </lineage>
</organism>
<evidence type="ECO:0000313" key="1">
    <source>
        <dbReference type="EMBL" id="MBB3151814.1"/>
    </source>
</evidence>
<proteinExistence type="predicted"/>
<dbReference type="EMBL" id="JACHXW010000004">
    <property type="protein sequence ID" value="MBB3151814.1"/>
    <property type="molecule type" value="Genomic_DNA"/>
</dbReference>
<name>A0A7W5C6Y2_9BACL</name>
<dbReference type="Proteomes" id="UP000518605">
    <property type="component" value="Unassembled WGS sequence"/>
</dbReference>
<dbReference type="Pfam" id="PF09577">
    <property type="entry name" value="Spore_YpjB"/>
    <property type="match status" value="1"/>
</dbReference>
<comment type="caution">
    <text evidence="1">The sequence shown here is derived from an EMBL/GenBank/DDBJ whole genome shotgun (WGS) entry which is preliminary data.</text>
</comment>
<dbReference type="RefSeq" id="WP_183561103.1">
    <property type="nucleotide sequence ID" value="NZ_CBCSLB010000008.1"/>
</dbReference>
<keyword evidence="2" id="KW-1185">Reference proteome</keyword>
<dbReference type="InterPro" id="IPR014231">
    <property type="entry name" value="Spore_YpjB"/>
</dbReference>
<dbReference type="AlphaFoldDB" id="A0A7W5C6Y2"/>